<feature type="compositionally biased region" description="Basic residues" evidence="9">
    <location>
        <begin position="271"/>
        <end position="287"/>
    </location>
</feature>
<feature type="region of interest" description="Disordered" evidence="9">
    <location>
        <begin position="1"/>
        <end position="67"/>
    </location>
</feature>
<comment type="similarity">
    <text evidence="3">Belongs to the SQS1 family.</text>
</comment>
<evidence type="ECO:0000256" key="9">
    <source>
        <dbReference type="SAM" id="MobiDB-lite"/>
    </source>
</evidence>
<evidence type="ECO:0000256" key="2">
    <source>
        <dbReference type="ARBA" id="ARBA00004496"/>
    </source>
</evidence>
<feature type="compositionally biased region" description="Low complexity" evidence="9">
    <location>
        <begin position="432"/>
        <end position="448"/>
    </location>
</feature>
<dbReference type="InterPro" id="IPR034082">
    <property type="entry name" value="R3H_G-patch"/>
</dbReference>
<dbReference type="GO" id="GO:0003676">
    <property type="term" value="F:nucleic acid binding"/>
    <property type="evidence" value="ECO:0007669"/>
    <property type="project" value="UniProtKB-UniRule"/>
</dbReference>
<evidence type="ECO:0000259" key="11">
    <source>
        <dbReference type="PROSITE" id="PS51061"/>
    </source>
</evidence>
<evidence type="ECO:0000256" key="5">
    <source>
        <dbReference type="ARBA" id="ARBA00022490"/>
    </source>
</evidence>
<keyword evidence="6" id="KW-0507">mRNA processing</keyword>
<dbReference type="SMART" id="SM00393">
    <property type="entry name" value="R3H"/>
    <property type="match status" value="1"/>
</dbReference>
<dbReference type="InterPro" id="IPR000467">
    <property type="entry name" value="G_patch_dom"/>
</dbReference>
<accession>G2R762</accession>
<feature type="domain" description="R3H" evidence="11">
    <location>
        <begin position="533"/>
        <end position="595"/>
    </location>
</feature>
<dbReference type="Gene3D" id="3.30.1370.50">
    <property type="entry name" value="R3H-like domain"/>
    <property type="match status" value="1"/>
</dbReference>
<evidence type="ECO:0000256" key="6">
    <source>
        <dbReference type="ARBA" id="ARBA00022664"/>
    </source>
</evidence>
<dbReference type="PROSITE" id="PS50174">
    <property type="entry name" value="G_PATCH"/>
    <property type="match status" value="1"/>
</dbReference>
<dbReference type="GeneID" id="11518184"/>
<keyword evidence="8" id="KW-0539">Nucleus</keyword>
<organism evidence="12 13">
    <name type="scientific">Thermothielavioides terrestris (strain ATCC 38088 / NRRL 8126)</name>
    <name type="common">Thielavia terrestris</name>
    <dbReference type="NCBI Taxonomy" id="578455"/>
    <lineage>
        <taxon>Eukaryota</taxon>
        <taxon>Fungi</taxon>
        <taxon>Dikarya</taxon>
        <taxon>Ascomycota</taxon>
        <taxon>Pezizomycotina</taxon>
        <taxon>Sordariomycetes</taxon>
        <taxon>Sordariomycetidae</taxon>
        <taxon>Sordariales</taxon>
        <taxon>Chaetomiaceae</taxon>
        <taxon>Thermothielavioides</taxon>
        <taxon>Thermothielavioides terrestris</taxon>
    </lineage>
</organism>
<dbReference type="GO" id="GO:0005634">
    <property type="term" value="C:nucleus"/>
    <property type="evidence" value="ECO:0007669"/>
    <property type="project" value="UniProtKB-SubCell"/>
</dbReference>
<dbReference type="GO" id="GO:0005737">
    <property type="term" value="C:cytoplasm"/>
    <property type="evidence" value="ECO:0007669"/>
    <property type="project" value="UniProtKB-SubCell"/>
</dbReference>
<dbReference type="eggNOG" id="KOG0154">
    <property type="taxonomic scope" value="Eukaryota"/>
</dbReference>
<name>G2R762_THETT</name>
<keyword evidence="5" id="KW-0963">Cytoplasm</keyword>
<evidence type="ECO:0000256" key="3">
    <source>
        <dbReference type="ARBA" id="ARBA00010306"/>
    </source>
</evidence>
<feature type="compositionally biased region" description="Basic and acidic residues" evidence="9">
    <location>
        <begin position="340"/>
        <end position="356"/>
    </location>
</feature>
<dbReference type="Pfam" id="PF01424">
    <property type="entry name" value="R3H"/>
    <property type="match status" value="1"/>
</dbReference>
<dbReference type="SMART" id="SM00443">
    <property type="entry name" value="G_patch"/>
    <property type="match status" value="1"/>
</dbReference>
<dbReference type="GO" id="GO:0006397">
    <property type="term" value="P:mRNA processing"/>
    <property type="evidence" value="ECO:0007669"/>
    <property type="project" value="UniProtKB-KW"/>
</dbReference>
<feature type="compositionally biased region" description="Basic and acidic residues" evidence="9">
    <location>
        <begin position="85"/>
        <end position="106"/>
    </location>
</feature>
<dbReference type="RefSeq" id="XP_003654107.1">
    <property type="nucleotide sequence ID" value="XM_003654059.1"/>
</dbReference>
<protein>
    <recommendedName>
        <fullName evidence="4">Protein SQS1</fullName>
    </recommendedName>
</protein>
<dbReference type="SUPFAM" id="SSF82708">
    <property type="entry name" value="R3H domain"/>
    <property type="match status" value="1"/>
</dbReference>
<evidence type="ECO:0000256" key="7">
    <source>
        <dbReference type="ARBA" id="ARBA00023187"/>
    </source>
</evidence>
<feature type="region of interest" description="Disordered" evidence="9">
    <location>
        <begin position="85"/>
        <end position="116"/>
    </location>
</feature>
<feature type="region of interest" description="Disordered" evidence="9">
    <location>
        <begin position="422"/>
        <end position="448"/>
    </location>
</feature>
<evidence type="ECO:0000259" key="10">
    <source>
        <dbReference type="PROSITE" id="PS50174"/>
    </source>
</evidence>
<evidence type="ECO:0000313" key="12">
    <source>
        <dbReference type="EMBL" id="AEO67771.1"/>
    </source>
</evidence>
<evidence type="ECO:0000256" key="8">
    <source>
        <dbReference type="ARBA" id="ARBA00023242"/>
    </source>
</evidence>
<dbReference type="GO" id="GO:0008380">
    <property type="term" value="P:RNA splicing"/>
    <property type="evidence" value="ECO:0007669"/>
    <property type="project" value="UniProtKB-KW"/>
</dbReference>
<dbReference type="EMBL" id="CP003011">
    <property type="protein sequence ID" value="AEO67771.1"/>
    <property type="molecule type" value="Genomic_DNA"/>
</dbReference>
<dbReference type="Pfam" id="PF01585">
    <property type="entry name" value="G-patch"/>
    <property type="match status" value="1"/>
</dbReference>
<dbReference type="PANTHER" id="PTHR14195">
    <property type="entry name" value="G PATCH DOMAIN CONTAINING PROTEIN 2"/>
    <property type="match status" value="1"/>
</dbReference>
<feature type="region of interest" description="Disordered" evidence="9">
    <location>
        <begin position="182"/>
        <end position="390"/>
    </location>
</feature>
<dbReference type="STRING" id="578455.G2R762"/>
<evidence type="ECO:0000256" key="1">
    <source>
        <dbReference type="ARBA" id="ARBA00004123"/>
    </source>
</evidence>
<comment type="subcellular location">
    <subcellularLocation>
        <location evidence="2">Cytoplasm</location>
    </subcellularLocation>
    <subcellularLocation>
        <location evidence="1">Nucleus</location>
    </subcellularLocation>
</comment>
<dbReference type="CDD" id="cd02646">
    <property type="entry name" value="R3H_G-patch"/>
    <property type="match status" value="1"/>
</dbReference>
<dbReference type="Proteomes" id="UP000008181">
    <property type="component" value="Chromosome 3"/>
</dbReference>
<dbReference type="HOGENOM" id="CLU_007254_0_0_1"/>
<dbReference type="InterPro" id="IPR036867">
    <property type="entry name" value="R3H_dom_sf"/>
</dbReference>
<keyword evidence="13" id="KW-1185">Reference proteome</keyword>
<dbReference type="KEGG" id="ttt:THITE_2116818"/>
<evidence type="ECO:0000313" key="13">
    <source>
        <dbReference type="Proteomes" id="UP000008181"/>
    </source>
</evidence>
<feature type="domain" description="G-patch" evidence="10">
    <location>
        <begin position="666"/>
        <end position="709"/>
    </location>
</feature>
<reference evidence="12 13" key="1">
    <citation type="journal article" date="2011" name="Nat. Biotechnol.">
        <title>Comparative genomic analysis of the thermophilic biomass-degrading fungi Myceliophthora thermophila and Thielavia terrestris.</title>
        <authorList>
            <person name="Berka R.M."/>
            <person name="Grigoriev I.V."/>
            <person name="Otillar R."/>
            <person name="Salamov A."/>
            <person name="Grimwood J."/>
            <person name="Reid I."/>
            <person name="Ishmael N."/>
            <person name="John T."/>
            <person name="Darmond C."/>
            <person name="Moisan M.-C."/>
            <person name="Henrissat B."/>
            <person name="Coutinho P.M."/>
            <person name="Lombard V."/>
            <person name="Natvig D.O."/>
            <person name="Lindquist E."/>
            <person name="Schmutz J."/>
            <person name="Lucas S."/>
            <person name="Harris P."/>
            <person name="Powlowski J."/>
            <person name="Bellemare A."/>
            <person name="Taylor D."/>
            <person name="Butler G."/>
            <person name="de Vries R.P."/>
            <person name="Allijn I.E."/>
            <person name="van den Brink J."/>
            <person name="Ushinsky S."/>
            <person name="Storms R."/>
            <person name="Powell A.J."/>
            <person name="Paulsen I.T."/>
            <person name="Elbourne L.D.H."/>
            <person name="Baker S.E."/>
            <person name="Magnuson J."/>
            <person name="LaBoissiere S."/>
            <person name="Clutterbuck A.J."/>
            <person name="Martinez D."/>
            <person name="Wogulis M."/>
            <person name="de Leon A.L."/>
            <person name="Rey M.W."/>
            <person name="Tsang A."/>
        </authorList>
    </citation>
    <scope>NUCLEOTIDE SEQUENCE [LARGE SCALE GENOMIC DNA]</scope>
    <source>
        <strain evidence="13">ATCC 38088 / NRRL 8126</strain>
    </source>
</reference>
<feature type="compositionally biased region" description="Acidic residues" evidence="9">
    <location>
        <begin position="367"/>
        <end position="390"/>
    </location>
</feature>
<dbReference type="InterPro" id="IPR051189">
    <property type="entry name" value="Splicing_assoc_domain"/>
</dbReference>
<dbReference type="PROSITE" id="PS51061">
    <property type="entry name" value="R3H"/>
    <property type="match status" value="1"/>
</dbReference>
<proteinExistence type="inferred from homology"/>
<evidence type="ECO:0000256" key="4">
    <source>
        <dbReference type="ARBA" id="ARBA00018964"/>
    </source>
</evidence>
<feature type="compositionally biased region" description="Basic and acidic residues" evidence="9">
    <location>
        <begin position="225"/>
        <end position="236"/>
    </location>
</feature>
<dbReference type="OrthoDB" id="21470at2759"/>
<sequence length="709" mass="77732">MPPKWDKRPPSGRKAPRGRPTPSRGRIRQSIPSTPTMAAASHGFSMKDEARNTASHQYSLDWGSGDAKLRQKPVTFVSAGVVEPLKEQKPSSHVSESETADKRAEDAVEVTGDSARMEAAEIQEMEIIDDREGETIIEGPRQETPMIKGASTEQFVVGANESEDAQESEKKELFFFDLGEGESVLDTGLPPPRIPSPKSSLDGSDSSEEVILFKGRFAGAPGASDRTEECRPKECRPSASATASVTPLKREAEALAGPSNSESRSITRPTRPLRKRSRSRRGFRQTRRAMEDSDEDAILADYIANMTTNSDDDPLASHLRSLSGYRDLGGDDEAVNFGFDDGKSPGRNDSSDDERSSAPGYDIGNSEMDDSEMDDSVNGDDDQEMDAAVDDETLARLLAKQEELGLGGDDLLLFTSSFAQRETTKSRGKHTASASSSRAPARHASAARVADALDDLDLANWSQLTGQSRKRRSKRPPNFNVSDSKIEAALQAAWQRDRERKKIRKLEREALRAGGLLGKNMDSNDLRVKYPSGMKLDDIKAELTSFLLGSVERLDFPPLDKHARMVLHEIANKLNIKSKSTGQGNQRRPVLYRTNRTFKYASTRIEDAASHVDKAATRVHRKYFHRVDVKVQRTESPRSAGGRTSHKALTLREGEVVGASVPELGQDNKGRAMLEKMGWSKGMALGALDNKGILEPVAQVMKRSKAGLG</sequence>
<feature type="compositionally biased region" description="Polar residues" evidence="9">
    <location>
        <begin position="258"/>
        <end position="267"/>
    </location>
</feature>
<keyword evidence="7" id="KW-0508">mRNA splicing</keyword>
<dbReference type="AlphaFoldDB" id="G2R762"/>
<gene>
    <name evidence="12" type="ORF">THITE_2116818</name>
</gene>
<dbReference type="InterPro" id="IPR001374">
    <property type="entry name" value="R3H_dom"/>
</dbReference>